<evidence type="ECO:0000259" key="19">
    <source>
        <dbReference type="Pfam" id="PF02896"/>
    </source>
</evidence>
<keyword evidence="9 17" id="KW-0963">Cytoplasm</keyword>
<dbReference type="InterPro" id="IPR023151">
    <property type="entry name" value="PEP_util_CS"/>
</dbReference>
<dbReference type="RefSeq" id="WP_071154304.1">
    <property type="nucleotide sequence ID" value="NZ_CP019401.1"/>
</dbReference>
<evidence type="ECO:0000256" key="15">
    <source>
        <dbReference type="ARBA" id="ARBA00022842"/>
    </source>
</evidence>
<evidence type="ECO:0000313" key="22">
    <source>
        <dbReference type="Proteomes" id="UP000189661"/>
    </source>
</evidence>
<dbReference type="EC" id="2.7.3.9" evidence="6 17"/>
<evidence type="ECO:0000256" key="16">
    <source>
        <dbReference type="ARBA" id="ARBA00033235"/>
    </source>
</evidence>
<evidence type="ECO:0000256" key="4">
    <source>
        <dbReference type="ARBA" id="ARBA00004496"/>
    </source>
</evidence>
<keyword evidence="11 17" id="KW-0808">Transferase</keyword>
<dbReference type="InterPro" id="IPR008731">
    <property type="entry name" value="PTS_EIN"/>
</dbReference>
<evidence type="ECO:0000256" key="6">
    <source>
        <dbReference type="ARBA" id="ARBA00012232"/>
    </source>
</evidence>
<dbReference type="SUPFAM" id="SSF52009">
    <property type="entry name" value="Phosphohistidine domain"/>
    <property type="match status" value="1"/>
</dbReference>
<dbReference type="InterPro" id="IPR040442">
    <property type="entry name" value="Pyrv_kinase-like_dom_sf"/>
</dbReference>
<dbReference type="InterPro" id="IPR000121">
    <property type="entry name" value="PEP_util_C"/>
</dbReference>
<dbReference type="InterPro" id="IPR008279">
    <property type="entry name" value="PEP-util_enz_mobile_dom"/>
</dbReference>
<evidence type="ECO:0000256" key="3">
    <source>
        <dbReference type="ARBA" id="ARBA00002728"/>
    </source>
</evidence>
<dbReference type="Pfam" id="PF00391">
    <property type="entry name" value="PEP-utilizers"/>
    <property type="match status" value="1"/>
</dbReference>
<comment type="subcellular location">
    <subcellularLocation>
        <location evidence="4 17">Cytoplasm</location>
    </subcellularLocation>
</comment>
<dbReference type="PRINTS" id="PR01736">
    <property type="entry name" value="PHPHTRNFRASE"/>
</dbReference>
<evidence type="ECO:0000313" key="21">
    <source>
        <dbReference type="EMBL" id="AQU79345.1"/>
    </source>
</evidence>
<dbReference type="InterPro" id="IPR024692">
    <property type="entry name" value="PTS_EI"/>
</dbReference>
<dbReference type="SUPFAM" id="SSF47831">
    <property type="entry name" value="Enzyme I of the PEP:sugar phosphotransferase system HPr-binding (sub)domain"/>
    <property type="match status" value="1"/>
</dbReference>
<evidence type="ECO:0000259" key="18">
    <source>
        <dbReference type="Pfam" id="PF00391"/>
    </source>
</evidence>
<comment type="cofactor">
    <cofactor evidence="2 17">
        <name>Mg(2+)</name>
        <dbReference type="ChEBI" id="CHEBI:18420"/>
    </cofactor>
</comment>
<dbReference type="Gene3D" id="1.10.274.10">
    <property type="entry name" value="PtsI, HPr-binding domain"/>
    <property type="match status" value="1"/>
</dbReference>
<dbReference type="NCBIfam" id="TIGR01417">
    <property type="entry name" value="PTS_I_fam"/>
    <property type="match status" value="1"/>
</dbReference>
<keyword evidence="13 17" id="KW-0479">Metal-binding</keyword>
<evidence type="ECO:0000256" key="13">
    <source>
        <dbReference type="ARBA" id="ARBA00022723"/>
    </source>
</evidence>
<sequence>MTQTMSGIAASNGIAIAKAFRLEDPKLNVDKRTILDAHGEVVRLTAALDLSIQELEVIQKKTAAAISEKEAAIFGAHLLVLSDPELVGPVTEKIKTENVNAEFALQEATDMFIAMFEAMDNDYMKERAADIRDVRKRVLAHLLGVTIQSPSMISDEVIIIAEDLTPSDTVQLDAKFVKGFITDIGGRTSHSAILARTLEIPAVVGAKTAMADIQNGTIIIVDGLDGKILIAPEDSVIEEYKNKQADFDKQKAQWAVLKNKATITADGQAIELGANIGTPKDIAGVLDNGGEAIGLYRTEFLYMGRDQFPTEDEQVEAYSSVLKGMKGKPTVVRTLDIGGDKELSYLELPKELNPFLGLRAIRLCLEMPDMFRTQLRALLRASVHGNLKIMFPMIATLDEFRQAKALLLEEKAKLQAEGVAVNESIEVGIMVEIPSTAVMADTFAKEVDFFSIGTNDLIQYTMAADRMNESVSYLYQPFNPAILRLVKMVIDASHREGKWTGMCGEMAGDEIAIPILLGLGLDEFSMSASSILKARSQISKLSKAEMAQHTDHILALSNSQEVEDYVTKLANN</sequence>
<dbReference type="Gene3D" id="3.50.30.10">
    <property type="entry name" value="Phosphohistidine domain"/>
    <property type="match status" value="1"/>
</dbReference>
<name>A0ABM6IRY7_9BACL</name>
<dbReference type="PIRSF" id="PIRSF000732">
    <property type="entry name" value="PTS_enzyme_I"/>
    <property type="match status" value="1"/>
</dbReference>
<proteinExistence type="inferred from homology"/>
<evidence type="ECO:0000256" key="11">
    <source>
        <dbReference type="ARBA" id="ARBA00022679"/>
    </source>
</evidence>
<keyword evidence="8 17" id="KW-0813">Transport</keyword>
<dbReference type="PANTHER" id="PTHR46244">
    <property type="entry name" value="PHOSPHOENOLPYRUVATE-PROTEIN PHOSPHOTRANSFERASE"/>
    <property type="match status" value="1"/>
</dbReference>
<evidence type="ECO:0000256" key="5">
    <source>
        <dbReference type="ARBA" id="ARBA00007837"/>
    </source>
</evidence>
<dbReference type="InterPro" id="IPR006318">
    <property type="entry name" value="PTS_EI-like"/>
</dbReference>
<evidence type="ECO:0000256" key="12">
    <source>
        <dbReference type="ARBA" id="ARBA00022683"/>
    </source>
</evidence>
<reference evidence="21 22" key="1">
    <citation type="submission" date="2017-01" db="EMBL/GenBank/DDBJ databases">
        <title>Planococcus faecalis genome complete sequence.</title>
        <authorList>
            <person name="Lee P.C."/>
        </authorList>
    </citation>
    <scope>NUCLEOTIDE SEQUENCE [LARGE SCALE GENOMIC DNA]</scope>
    <source>
        <strain evidence="21 22">AJ003</strain>
    </source>
</reference>
<organism evidence="21 22">
    <name type="scientific">Planococcus faecalis</name>
    <dbReference type="NCBI Taxonomy" id="1598147"/>
    <lineage>
        <taxon>Bacteria</taxon>
        <taxon>Bacillati</taxon>
        <taxon>Bacillota</taxon>
        <taxon>Bacilli</taxon>
        <taxon>Bacillales</taxon>
        <taxon>Caryophanaceae</taxon>
        <taxon>Planococcus</taxon>
    </lineage>
</organism>
<keyword evidence="10 17" id="KW-0762">Sugar transport</keyword>
<keyword evidence="14 17" id="KW-0418">Kinase</keyword>
<evidence type="ECO:0000256" key="10">
    <source>
        <dbReference type="ARBA" id="ARBA00022597"/>
    </source>
</evidence>
<dbReference type="InterPro" id="IPR050499">
    <property type="entry name" value="PEP-utilizing_PTS_enzyme"/>
</dbReference>
<accession>A0ABM6IRY7</accession>
<evidence type="ECO:0000256" key="8">
    <source>
        <dbReference type="ARBA" id="ARBA00022448"/>
    </source>
</evidence>
<dbReference type="Pfam" id="PF05524">
    <property type="entry name" value="PEP-utilisers_N"/>
    <property type="match status" value="1"/>
</dbReference>
<feature type="domain" description="Phosphotransferase system enzyme I N-terminal" evidence="20">
    <location>
        <begin position="6"/>
        <end position="127"/>
    </location>
</feature>
<evidence type="ECO:0000256" key="14">
    <source>
        <dbReference type="ARBA" id="ARBA00022777"/>
    </source>
</evidence>
<dbReference type="Proteomes" id="UP000189661">
    <property type="component" value="Chromosome"/>
</dbReference>
<feature type="domain" description="PEP-utilising enzyme mobile" evidence="18">
    <location>
        <begin position="154"/>
        <end position="226"/>
    </location>
</feature>
<evidence type="ECO:0000256" key="2">
    <source>
        <dbReference type="ARBA" id="ARBA00001946"/>
    </source>
</evidence>
<evidence type="ECO:0000256" key="17">
    <source>
        <dbReference type="PIRNR" id="PIRNR000732"/>
    </source>
</evidence>
<keyword evidence="12 17" id="KW-0598">Phosphotransferase system</keyword>
<dbReference type="PROSITE" id="PS00742">
    <property type="entry name" value="PEP_ENZYMES_2"/>
    <property type="match status" value="1"/>
</dbReference>
<gene>
    <name evidence="21" type="ORF">AJGP001_08735</name>
</gene>
<dbReference type="PROSITE" id="PS00370">
    <property type="entry name" value="PEP_ENZYMES_PHOS_SITE"/>
    <property type="match status" value="1"/>
</dbReference>
<dbReference type="InterPro" id="IPR036618">
    <property type="entry name" value="PtsI_HPr-bd_sf"/>
</dbReference>
<dbReference type="PANTHER" id="PTHR46244:SF3">
    <property type="entry name" value="PHOSPHOENOLPYRUVATE-PROTEIN PHOSPHOTRANSFERASE"/>
    <property type="match status" value="1"/>
</dbReference>
<evidence type="ECO:0000259" key="20">
    <source>
        <dbReference type="Pfam" id="PF05524"/>
    </source>
</evidence>
<keyword evidence="22" id="KW-1185">Reference proteome</keyword>
<dbReference type="SUPFAM" id="SSF51621">
    <property type="entry name" value="Phosphoenolpyruvate/pyruvate domain"/>
    <property type="match status" value="1"/>
</dbReference>
<dbReference type="InterPro" id="IPR018274">
    <property type="entry name" value="PEP_util_AS"/>
</dbReference>
<dbReference type="InterPro" id="IPR015813">
    <property type="entry name" value="Pyrv/PenolPyrv_kinase-like_dom"/>
</dbReference>
<dbReference type="Pfam" id="PF02896">
    <property type="entry name" value="PEP-utilizers_C"/>
    <property type="match status" value="1"/>
</dbReference>
<dbReference type="InterPro" id="IPR036637">
    <property type="entry name" value="Phosphohistidine_dom_sf"/>
</dbReference>
<dbReference type="EMBL" id="CP019401">
    <property type="protein sequence ID" value="AQU79345.1"/>
    <property type="molecule type" value="Genomic_DNA"/>
</dbReference>
<comment type="function">
    <text evidence="3 17">General (non sugar-specific) component of the phosphoenolpyruvate-dependent sugar phosphotransferase system (sugar PTS). This major carbohydrate active-transport system catalyzes the phosphorylation of incoming sugar substrates concomitantly with their translocation across the cell membrane. Enzyme I transfers the phosphoryl group from phosphoenolpyruvate (PEP) to the phosphoryl carrier protein (HPr).</text>
</comment>
<comment type="catalytic activity">
    <reaction evidence="1 17">
        <text>L-histidyl-[protein] + phosphoenolpyruvate = N(pros)-phospho-L-histidyl-[protein] + pyruvate</text>
        <dbReference type="Rhea" id="RHEA:23880"/>
        <dbReference type="Rhea" id="RHEA-COMP:9745"/>
        <dbReference type="Rhea" id="RHEA-COMP:9746"/>
        <dbReference type="ChEBI" id="CHEBI:15361"/>
        <dbReference type="ChEBI" id="CHEBI:29979"/>
        <dbReference type="ChEBI" id="CHEBI:58702"/>
        <dbReference type="ChEBI" id="CHEBI:64837"/>
        <dbReference type="EC" id="2.7.3.9"/>
    </reaction>
</comment>
<comment type="similarity">
    <text evidence="5 17">Belongs to the PEP-utilizing enzyme family.</text>
</comment>
<dbReference type="Gene3D" id="3.20.20.60">
    <property type="entry name" value="Phosphoenolpyruvate-binding domains"/>
    <property type="match status" value="1"/>
</dbReference>
<protein>
    <recommendedName>
        <fullName evidence="7 17">Phosphoenolpyruvate-protein phosphotransferase</fullName>
        <ecNumber evidence="6 17">2.7.3.9</ecNumber>
    </recommendedName>
    <alternativeName>
        <fullName evidence="16 17">Phosphotransferase system, enzyme I</fullName>
    </alternativeName>
</protein>
<evidence type="ECO:0000256" key="1">
    <source>
        <dbReference type="ARBA" id="ARBA00000683"/>
    </source>
</evidence>
<evidence type="ECO:0000256" key="9">
    <source>
        <dbReference type="ARBA" id="ARBA00022490"/>
    </source>
</evidence>
<evidence type="ECO:0000256" key="7">
    <source>
        <dbReference type="ARBA" id="ARBA00016544"/>
    </source>
</evidence>
<feature type="domain" description="PEP-utilising enzyme C-terminal" evidence="19">
    <location>
        <begin position="251"/>
        <end position="541"/>
    </location>
</feature>
<keyword evidence="15 17" id="KW-0460">Magnesium</keyword>